<keyword evidence="2" id="KW-0812">Transmembrane</keyword>
<evidence type="ECO:0000313" key="4">
    <source>
        <dbReference type="Proteomes" id="UP000183642"/>
    </source>
</evidence>
<name>A0A1I5IDB9_9ACTN</name>
<evidence type="ECO:0000313" key="3">
    <source>
        <dbReference type="EMBL" id="SFO58051.1"/>
    </source>
</evidence>
<sequence length="171" mass="19695">MGSWLPLIGGAAAGAFLTLLGTLYSGYLSRRHEHRRWLLDKRLQAYTEFLAVMAEWEVLYRRVRLKHIDDSDMAEVRDLSKRLAASVRALRLLAPQNISNRATRTESDARVLLVAATKESDEREGGKERPFPDKYHELWEHVDVLINTQQQDLGAGQRSRRNRGMRGRLAW</sequence>
<dbReference type="Proteomes" id="UP000183642">
    <property type="component" value="Unassembled WGS sequence"/>
</dbReference>
<evidence type="ECO:0000256" key="2">
    <source>
        <dbReference type="SAM" id="Phobius"/>
    </source>
</evidence>
<feature type="region of interest" description="Disordered" evidence="1">
    <location>
        <begin position="150"/>
        <end position="171"/>
    </location>
</feature>
<accession>A0A1I5IDB9</accession>
<evidence type="ECO:0000256" key="1">
    <source>
        <dbReference type="SAM" id="MobiDB-lite"/>
    </source>
</evidence>
<dbReference type="EMBL" id="FOWE01000013">
    <property type="protein sequence ID" value="SFO58051.1"/>
    <property type="molecule type" value="Genomic_DNA"/>
</dbReference>
<keyword evidence="2" id="KW-1133">Transmembrane helix</keyword>
<protein>
    <submittedName>
        <fullName evidence="3">Uncharacterized protein</fullName>
    </submittedName>
</protein>
<reference evidence="4" key="1">
    <citation type="submission" date="2016-10" db="EMBL/GenBank/DDBJ databases">
        <authorList>
            <person name="Varghese N."/>
            <person name="Submissions S."/>
        </authorList>
    </citation>
    <scope>NUCLEOTIDE SEQUENCE [LARGE SCALE GENOMIC DNA]</scope>
    <source>
        <strain evidence="4">DSM 43161</strain>
    </source>
</reference>
<keyword evidence="2" id="KW-0472">Membrane</keyword>
<gene>
    <name evidence="3" type="ORF">SAMN05660359_04480</name>
</gene>
<feature type="compositionally biased region" description="Basic residues" evidence="1">
    <location>
        <begin position="158"/>
        <end position="171"/>
    </location>
</feature>
<proteinExistence type="predicted"/>
<dbReference type="AlphaFoldDB" id="A0A1I5IDB9"/>
<feature type="transmembrane region" description="Helical" evidence="2">
    <location>
        <begin position="6"/>
        <end position="27"/>
    </location>
</feature>
<keyword evidence="4" id="KW-1185">Reference proteome</keyword>
<organism evidence="3 4">
    <name type="scientific">Geodermatophilus obscurus</name>
    <dbReference type="NCBI Taxonomy" id="1861"/>
    <lineage>
        <taxon>Bacteria</taxon>
        <taxon>Bacillati</taxon>
        <taxon>Actinomycetota</taxon>
        <taxon>Actinomycetes</taxon>
        <taxon>Geodermatophilales</taxon>
        <taxon>Geodermatophilaceae</taxon>
        <taxon>Geodermatophilus</taxon>
    </lineage>
</organism>